<keyword evidence="4" id="KW-1185">Reference proteome</keyword>
<dbReference type="AlphaFoldDB" id="A0A1L7WTW1"/>
<evidence type="ECO:0000259" key="2">
    <source>
        <dbReference type="PROSITE" id="PS50213"/>
    </source>
</evidence>
<dbReference type="Gene3D" id="2.30.180.10">
    <property type="entry name" value="FAS1 domain"/>
    <property type="match status" value="2"/>
</dbReference>
<evidence type="ECO:0000313" key="4">
    <source>
        <dbReference type="Proteomes" id="UP000184330"/>
    </source>
</evidence>
<feature type="signal peptide" evidence="1">
    <location>
        <begin position="1"/>
        <end position="20"/>
    </location>
</feature>
<dbReference type="PROSITE" id="PS50213">
    <property type="entry name" value="FAS1"/>
    <property type="match status" value="2"/>
</dbReference>
<dbReference type="Pfam" id="PF02469">
    <property type="entry name" value="Fasciclin"/>
    <property type="match status" value="2"/>
</dbReference>
<name>A0A1L7WTW1_9HELO</name>
<feature type="chain" id="PRO_5012159793" description="FAS1 domain-containing protein" evidence="1">
    <location>
        <begin position="21"/>
        <end position="326"/>
    </location>
</feature>
<proteinExistence type="predicted"/>
<dbReference type="InterPro" id="IPR050904">
    <property type="entry name" value="Adhesion/Biosynth-related"/>
</dbReference>
<dbReference type="Proteomes" id="UP000184330">
    <property type="component" value="Unassembled WGS sequence"/>
</dbReference>
<gene>
    <name evidence="3" type="ORF">PAC_06068</name>
</gene>
<dbReference type="InterPro" id="IPR036378">
    <property type="entry name" value="FAS1_dom_sf"/>
</dbReference>
<accession>A0A1L7WTW1</accession>
<dbReference type="InterPro" id="IPR000782">
    <property type="entry name" value="FAS1_domain"/>
</dbReference>
<evidence type="ECO:0000313" key="3">
    <source>
        <dbReference type="EMBL" id="CZR56180.1"/>
    </source>
</evidence>
<evidence type="ECO:0000256" key="1">
    <source>
        <dbReference type="SAM" id="SignalP"/>
    </source>
</evidence>
<sequence>MRVILPFFLANITFSGFTSADPLLAVLDKTVDLSTFSSLIQKTGGSKPNPALFERFNSALDNRNYTAFVPTNSAFETISPSILTTLSLPQNYELLLSIIRTHLAEGLFSSSQLEADAPILSIEGFPILFTNDSSTILEISNIAADNGQIQKLSKVLNPYTEYFGVSNLTKAPSTGTNVTGTMKDVLASDRRLSILNIVLGVIDPEYLTRLSLTKPGNASQVFFAPSNYAFSALPNGARDSMTAPSNALLSAYLLRYGLLAGDTKSADISPGMQVMSVSFLEMRIKQAEADAVVMINNAGVVERDLCAENGCIWVLDRLIDPLFGAF</sequence>
<reference evidence="3 4" key="1">
    <citation type="submission" date="2016-03" db="EMBL/GenBank/DDBJ databases">
        <authorList>
            <person name="Ploux O."/>
        </authorList>
    </citation>
    <scope>NUCLEOTIDE SEQUENCE [LARGE SCALE GENOMIC DNA]</scope>
    <source>
        <strain evidence="3 4">UAMH 11012</strain>
    </source>
</reference>
<protein>
    <recommendedName>
        <fullName evidence="2">FAS1 domain-containing protein</fullName>
    </recommendedName>
</protein>
<dbReference type="PANTHER" id="PTHR10900:SF77">
    <property type="entry name" value="FI19380P1"/>
    <property type="match status" value="1"/>
</dbReference>
<dbReference type="SUPFAM" id="SSF82153">
    <property type="entry name" value="FAS1 domain"/>
    <property type="match status" value="2"/>
</dbReference>
<keyword evidence="1" id="KW-0732">Signal</keyword>
<feature type="domain" description="FAS1" evidence="2">
    <location>
        <begin position="179"/>
        <end position="319"/>
    </location>
</feature>
<feature type="domain" description="FAS1" evidence="2">
    <location>
        <begin position="20"/>
        <end position="156"/>
    </location>
</feature>
<dbReference type="OrthoDB" id="286301at2759"/>
<dbReference type="SMART" id="SM00554">
    <property type="entry name" value="FAS1"/>
    <property type="match status" value="2"/>
</dbReference>
<dbReference type="STRING" id="576137.A0A1L7WTW1"/>
<dbReference type="EMBL" id="FJOG01000007">
    <property type="protein sequence ID" value="CZR56180.1"/>
    <property type="molecule type" value="Genomic_DNA"/>
</dbReference>
<organism evidence="3 4">
    <name type="scientific">Phialocephala subalpina</name>
    <dbReference type="NCBI Taxonomy" id="576137"/>
    <lineage>
        <taxon>Eukaryota</taxon>
        <taxon>Fungi</taxon>
        <taxon>Dikarya</taxon>
        <taxon>Ascomycota</taxon>
        <taxon>Pezizomycotina</taxon>
        <taxon>Leotiomycetes</taxon>
        <taxon>Helotiales</taxon>
        <taxon>Mollisiaceae</taxon>
        <taxon>Phialocephala</taxon>
        <taxon>Phialocephala fortinii species complex</taxon>
    </lineage>
</organism>
<dbReference type="PANTHER" id="PTHR10900">
    <property type="entry name" value="PERIOSTIN-RELATED"/>
    <property type="match status" value="1"/>
</dbReference>